<sequence length="85" mass="9956">MNYIIAILSSLSIGTLFGYFVKDALERNSENRRRIRESREKQYTDFLNNLMGFFQGWEDEGDKSTKLTKSDIKMCGVNRCEICLF</sequence>
<name>A0A2H0X6V4_UNCKA</name>
<keyword evidence="1" id="KW-1133">Transmembrane helix</keyword>
<evidence type="ECO:0000313" key="2">
    <source>
        <dbReference type="EMBL" id="PIS20660.1"/>
    </source>
</evidence>
<dbReference type="AlphaFoldDB" id="A0A2H0X6V4"/>
<feature type="transmembrane region" description="Helical" evidence="1">
    <location>
        <begin position="6"/>
        <end position="25"/>
    </location>
</feature>
<dbReference type="EMBL" id="PEYW01000037">
    <property type="protein sequence ID" value="PIS20660.1"/>
    <property type="molecule type" value="Genomic_DNA"/>
</dbReference>
<proteinExistence type="predicted"/>
<protein>
    <submittedName>
        <fullName evidence="2">Uncharacterized protein</fullName>
    </submittedName>
</protein>
<reference evidence="3" key="1">
    <citation type="submission" date="2017-09" db="EMBL/GenBank/DDBJ databases">
        <title>Depth-based differentiation of microbial function through sediment-hosted aquifers and enrichment of novel symbionts in the deep terrestrial subsurface.</title>
        <authorList>
            <person name="Probst A.J."/>
            <person name="Ladd B."/>
            <person name="Jarett J.K."/>
            <person name="Geller-Mcgrath D.E."/>
            <person name="Sieber C.M.K."/>
            <person name="Emerson J.B."/>
            <person name="Anantharaman K."/>
            <person name="Thomas B.C."/>
            <person name="Malmstrom R."/>
            <person name="Stieglmeier M."/>
            <person name="Klingl A."/>
            <person name="Woyke T."/>
            <person name="Ryan C.M."/>
            <person name="Banfield J.F."/>
        </authorList>
    </citation>
    <scope>NUCLEOTIDE SEQUENCE [LARGE SCALE GENOMIC DNA]</scope>
</reference>
<dbReference type="Proteomes" id="UP000231414">
    <property type="component" value="Unassembled WGS sequence"/>
</dbReference>
<organism evidence="2 3">
    <name type="scientific">candidate division WWE3 bacterium CG08_land_8_20_14_0_20_43_13</name>
    <dbReference type="NCBI Taxonomy" id="1975087"/>
    <lineage>
        <taxon>Bacteria</taxon>
        <taxon>Katanobacteria</taxon>
    </lineage>
</organism>
<gene>
    <name evidence="2" type="ORF">COT52_02560</name>
</gene>
<evidence type="ECO:0000256" key="1">
    <source>
        <dbReference type="SAM" id="Phobius"/>
    </source>
</evidence>
<comment type="caution">
    <text evidence="2">The sequence shown here is derived from an EMBL/GenBank/DDBJ whole genome shotgun (WGS) entry which is preliminary data.</text>
</comment>
<keyword evidence="1" id="KW-0812">Transmembrane</keyword>
<evidence type="ECO:0000313" key="3">
    <source>
        <dbReference type="Proteomes" id="UP000231414"/>
    </source>
</evidence>
<keyword evidence="1" id="KW-0472">Membrane</keyword>
<accession>A0A2H0X6V4</accession>